<evidence type="ECO:0000256" key="4">
    <source>
        <dbReference type="ARBA" id="ARBA00022989"/>
    </source>
</evidence>
<dbReference type="Gene3D" id="1.20.1250.20">
    <property type="entry name" value="MFS general substrate transporter like domains"/>
    <property type="match status" value="1"/>
</dbReference>
<dbReference type="InterPro" id="IPR020846">
    <property type="entry name" value="MFS_dom"/>
</dbReference>
<evidence type="ECO:0000256" key="1">
    <source>
        <dbReference type="ARBA" id="ARBA00004141"/>
    </source>
</evidence>
<feature type="transmembrane region" description="Helical" evidence="7">
    <location>
        <begin position="39"/>
        <end position="61"/>
    </location>
</feature>
<name>A0A3D4V515_9BACT</name>
<dbReference type="InterPro" id="IPR001958">
    <property type="entry name" value="Tet-R_TetA/multi-R_MdtG-like"/>
</dbReference>
<keyword evidence="4 7" id="KW-1133">Transmembrane helix</keyword>
<feature type="transmembrane region" description="Helical" evidence="7">
    <location>
        <begin position="279"/>
        <end position="299"/>
    </location>
</feature>
<feature type="transmembrane region" description="Helical" evidence="7">
    <location>
        <begin position="311"/>
        <end position="329"/>
    </location>
</feature>
<feature type="transmembrane region" description="Helical" evidence="7">
    <location>
        <begin position="248"/>
        <end position="273"/>
    </location>
</feature>
<evidence type="ECO:0000259" key="8">
    <source>
        <dbReference type="PROSITE" id="PS50850"/>
    </source>
</evidence>
<dbReference type="PANTHER" id="PTHR23504:SF15">
    <property type="entry name" value="MAJOR FACILITATOR SUPERFAMILY (MFS) PROFILE DOMAIN-CONTAINING PROTEIN"/>
    <property type="match status" value="1"/>
</dbReference>
<dbReference type="InterPro" id="IPR036259">
    <property type="entry name" value="MFS_trans_sf"/>
</dbReference>
<evidence type="ECO:0000256" key="3">
    <source>
        <dbReference type="ARBA" id="ARBA00022692"/>
    </source>
</evidence>
<dbReference type="SUPFAM" id="SSF103473">
    <property type="entry name" value="MFS general substrate transporter"/>
    <property type="match status" value="1"/>
</dbReference>
<evidence type="ECO:0000256" key="5">
    <source>
        <dbReference type="ARBA" id="ARBA00023136"/>
    </source>
</evidence>
<feature type="region of interest" description="Disordered" evidence="6">
    <location>
        <begin position="1"/>
        <end position="25"/>
    </location>
</feature>
<evidence type="ECO:0000256" key="6">
    <source>
        <dbReference type="SAM" id="MobiDB-lite"/>
    </source>
</evidence>
<evidence type="ECO:0000256" key="7">
    <source>
        <dbReference type="SAM" id="Phobius"/>
    </source>
</evidence>
<dbReference type="GO" id="GO:0016020">
    <property type="term" value="C:membrane"/>
    <property type="evidence" value="ECO:0007669"/>
    <property type="project" value="UniProtKB-SubCell"/>
</dbReference>
<evidence type="ECO:0000313" key="9">
    <source>
        <dbReference type="EMBL" id="HCT55884.1"/>
    </source>
</evidence>
<dbReference type="Pfam" id="PF07690">
    <property type="entry name" value="MFS_1"/>
    <property type="match status" value="1"/>
</dbReference>
<evidence type="ECO:0000256" key="2">
    <source>
        <dbReference type="ARBA" id="ARBA00022448"/>
    </source>
</evidence>
<keyword evidence="2" id="KW-0813">Transport</keyword>
<proteinExistence type="predicted"/>
<feature type="transmembrane region" description="Helical" evidence="7">
    <location>
        <begin position="67"/>
        <end position="90"/>
    </location>
</feature>
<feature type="domain" description="Major facilitator superfamily (MFS) profile" evidence="8">
    <location>
        <begin position="36"/>
        <end position="422"/>
    </location>
</feature>
<evidence type="ECO:0000313" key="10">
    <source>
        <dbReference type="Proteomes" id="UP000264071"/>
    </source>
</evidence>
<keyword evidence="5 7" id="KW-0472">Membrane</keyword>
<protein>
    <submittedName>
        <fullName evidence="9">MFS transporter</fullName>
    </submittedName>
</protein>
<accession>A0A3D4V515</accession>
<dbReference type="PANTHER" id="PTHR23504">
    <property type="entry name" value="MAJOR FACILITATOR SUPERFAMILY DOMAIN-CONTAINING PROTEIN 10"/>
    <property type="match status" value="1"/>
</dbReference>
<feature type="transmembrane region" description="Helical" evidence="7">
    <location>
        <begin position="160"/>
        <end position="181"/>
    </location>
</feature>
<dbReference type="EMBL" id="DPIY01000001">
    <property type="protein sequence ID" value="HCT55884.1"/>
    <property type="molecule type" value="Genomic_DNA"/>
</dbReference>
<keyword evidence="3 7" id="KW-0812">Transmembrane</keyword>
<sequence length="434" mass="45851">MSDSPASPPPAAPPGPSEPHIDDELPADGGKTAFGKLTVLMVTAFIDMLGLLMILPLLPFYAENLGAGGFVVGLLVSSFSVAQLLSAPLWGRFSDRYGRRPALMVGLGASAVAYVVFAYADSLWLLFLSRIVQGAGGGTVSVIQAYVADATRPEDRAKSLGWLSAATNAGVALGPVIGSWVQHWSPHTPGLVAAALCVVNMAFARKYLNEIRKPGGLAADGSKPVRRSSREAVFRVISHPNEPASRLILIYAIAIGAFQGTTAILALFLGWRFGVTADTIGYFFMYIGVLSVVVRALILGRLVDRVGEPRLSRIGVVFLAIGLTGVSLSHDYVTLALAVGMLPLGTAFTFPCVTAMLSRVVSSTERGLYMGVQQTYGGITRVAFPVILGAAYDSLGQPTPFLISAVLVLATLAMGRDLEQYAPRMIRPEKPTAS</sequence>
<feature type="transmembrane region" description="Helical" evidence="7">
    <location>
        <begin position="102"/>
        <end position="120"/>
    </location>
</feature>
<organism evidence="9 10">
    <name type="scientific">Gemmatimonas aurantiaca</name>
    <dbReference type="NCBI Taxonomy" id="173480"/>
    <lineage>
        <taxon>Bacteria</taxon>
        <taxon>Pseudomonadati</taxon>
        <taxon>Gemmatimonadota</taxon>
        <taxon>Gemmatimonadia</taxon>
        <taxon>Gemmatimonadales</taxon>
        <taxon>Gemmatimonadaceae</taxon>
        <taxon>Gemmatimonas</taxon>
    </lineage>
</organism>
<dbReference type="InterPro" id="IPR011701">
    <property type="entry name" value="MFS"/>
</dbReference>
<dbReference type="Proteomes" id="UP000264071">
    <property type="component" value="Unassembled WGS sequence"/>
</dbReference>
<dbReference type="AlphaFoldDB" id="A0A3D4V515"/>
<gene>
    <name evidence="9" type="ORF">DGD08_01585</name>
</gene>
<feature type="transmembrane region" description="Helical" evidence="7">
    <location>
        <begin position="335"/>
        <end position="357"/>
    </location>
</feature>
<dbReference type="PROSITE" id="PS50850">
    <property type="entry name" value="MFS"/>
    <property type="match status" value="1"/>
</dbReference>
<comment type="subcellular location">
    <subcellularLocation>
        <location evidence="1">Membrane</location>
        <topology evidence="1">Multi-pass membrane protein</topology>
    </subcellularLocation>
</comment>
<dbReference type="CDD" id="cd17330">
    <property type="entry name" value="MFS_SLC46_TetA_like"/>
    <property type="match status" value="1"/>
</dbReference>
<dbReference type="GO" id="GO:0022857">
    <property type="term" value="F:transmembrane transporter activity"/>
    <property type="evidence" value="ECO:0007669"/>
    <property type="project" value="InterPro"/>
</dbReference>
<feature type="transmembrane region" description="Helical" evidence="7">
    <location>
        <begin position="187"/>
        <end position="204"/>
    </location>
</feature>
<reference evidence="9 10" key="1">
    <citation type="journal article" date="2018" name="Nat. Biotechnol.">
        <title>A standardized bacterial taxonomy based on genome phylogeny substantially revises the tree of life.</title>
        <authorList>
            <person name="Parks D.H."/>
            <person name="Chuvochina M."/>
            <person name="Waite D.W."/>
            <person name="Rinke C."/>
            <person name="Skarshewski A."/>
            <person name="Chaumeil P.A."/>
            <person name="Hugenholtz P."/>
        </authorList>
    </citation>
    <scope>NUCLEOTIDE SEQUENCE [LARGE SCALE GENOMIC DNA]</scope>
    <source>
        <strain evidence="9">UBA8844</strain>
    </source>
</reference>
<feature type="compositionally biased region" description="Pro residues" evidence="6">
    <location>
        <begin position="1"/>
        <end position="17"/>
    </location>
</feature>
<comment type="caution">
    <text evidence="9">The sequence shown here is derived from an EMBL/GenBank/DDBJ whole genome shotgun (WGS) entry which is preliminary data.</text>
</comment>
<dbReference type="PRINTS" id="PR01035">
    <property type="entry name" value="TCRTETA"/>
</dbReference>